<feature type="domain" description="CoA-binding" evidence="1">
    <location>
        <begin position="17"/>
        <end position="115"/>
    </location>
</feature>
<evidence type="ECO:0000259" key="1">
    <source>
        <dbReference type="SMART" id="SM00881"/>
    </source>
</evidence>
<dbReference type="InterPro" id="IPR036291">
    <property type="entry name" value="NAD(P)-bd_dom_sf"/>
</dbReference>
<comment type="caution">
    <text evidence="2">The sequence shown here is derived from an EMBL/GenBank/DDBJ whole genome shotgun (WGS) entry which is preliminary data.</text>
</comment>
<dbReference type="SMART" id="SM00881">
    <property type="entry name" value="CoA_binding"/>
    <property type="match status" value="1"/>
</dbReference>
<name>A0A7C3PEY0_9CYAN</name>
<dbReference type="Gene3D" id="3.40.50.720">
    <property type="entry name" value="NAD(P)-binding Rossmann-like Domain"/>
    <property type="match status" value="1"/>
</dbReference>
<gene>
    <name evidence="2" type="ORF">ENR64_06450</name>
</gene>
<accession>A0A7C3PEY0</accession>
<dbReference type="InterPro" id="IPR003781">
    <property type="entry name" value="CoA-bd"/>
</dbReference>
<dbReference type="EMBL" id="DSRU01000077">
    <property type="protein sequence ID" value="HFM97398.1"/>
    <property type="molecule type" value="Genomic_DNA"/>
</dbReference>
<sequence>MNWQQNIIKDSTGIQALLAETKTIAVLGIKTEAKANQPAFYVPKYLDLVGFEIVPVPVYYPDVTQILGHKVYRKLIEIPFDIDIVNIFRRPQDIPAHLEDILRKKPKAVWMQSGIRSDAVAEALAQAGIKVVQDRCLMVEHQRYNQTHAAVIGDV</sequence>
<organism evidence="2">
    <name type="scientific">Oscillatoriales cyanobacterium SpSt-418</name>
    <dbReference type="NCBI Taxonomy" id="2282169"/>
    <lineage>
        <taxon>Bacteria</taxon>
        <taxon>Bacillati</taxon>
        <taxon>Cyanobacteriota</taxon>
        <taxon>Cyanophyceae</taxon>
        <taxon>Oscillatoriophycideae</taxon>
        <taxon>Oscillatoriales</taxon>
    </lineage>
</organism>
<dbReference type="SUPFAM" id="SSF51735">
    <property type="entry name" value="NAD(P)-binding Rossmann-fold domains"/>
    <property type="match status" value="1"/>
</dbReference>
<dbReference type="PANTHER" id="PTHR33303:SF2">
    <property type="entry name" value="COA-BINDING DOMAIN-CONTAINING PROTEIN"/>
    <property type="match status" value="1"/>
</dbReference>
<reference evidence="2" key="1">
    <citation type="journal article" date="2020" name="mSystems">
        <title>Genome- and Community-Level Interaction Insights into Carbon Utilization and Element Cycling Functions of Hydrothermarchaeota in Hydrothermal Sediment.</title>
        <authorList>
            <person name="Zhou Z."/>
            <person name="Liu Y."/>
            <person name="Xu W."/>
            <person name="Pan J."/>
            <person name="Luo Z.H."/>
            <person name="Li M."/>
        </authorList>
    </citation>
    <scope>NUCLEOTIDE SEQUENCE [LARGE SCALE GENOMIC DNA]</scope>
    <source>
        <strain evidence="2">SpSt-418</strain>
    </source>
</reference>
<proteinExistence type="predicted"/>
<dbReference type="Pfam" id="PF13380">
    <property type="entry name" value="CoA_binding_2"/>
    <property type="match status" value="1"/>
</dbReference>
<protein>
    <submittedName>
        <fullName evidence="2">CoA-binding protein</fullName>
    </submittedName>
</protein>
<dbReference type="PANTHER" id="PTHR33303">
    <property type="entry name" value="CYTOPLASMIC PROTEIN-RELATED"/>
    <property type="match status" value="1"/>
</dbReference>
<dbReference type="AlphaFoldDB" id="A0A7C3PEY0"/>
<evidence type="ECO:0000313" key="2">
    <source>
        <dbReference type="EMBL" id="HFM97398.1"/>
    </source>
</evidence>